<accession>A0ACC2Q9G6</accession>
<evidence type="ECO:0000313" key="2">
    <source>
        <dbReference type="Proteomes" id="UP001231649"/>
    </source>
</evidence>
<reference evidence="1" key="1">
    <citation type="submission" date="2023-03" db="EMBL/GenBank/DDBJ databases">
        <title>Chromosome-level genomes of two armyworms, Mythimna separata and Mythimna loreyi, provide insights into the biosynthesis and reception of sex pheromones.</title>
        <authorList>
            <person name="Zhao H."/>
        </authorList>
    </citation>
    <scope>NUCLEOTIDE SEQUENCE</scope>
    <source>
        <strain evidence="1">BeijingLab</strain>
    </source>
</reference>
<name>A0ACC2Q9G6_9NEOP</name>
<protein>
    <submittedName>
        <fullName evidence="1">Uncharacterized protein</fullName>
    </submittedName>
</protein>
<sequence>MSGKVFFLMLILIVLCKTFSANNLTLKQVLILGRHNIKYPEELHRYSSKPWPPQAGAPGLLTPRGAQLEGYMGEYFSEWLKKEHFLPEGCPDEATVYVYANSVSRTKETARAFTDSAFKGCNVTVHQKDTIGPDPLFKYGIFNTTEAYKENILKEINKKLRNNSKLMAVYSELNKILEIEDSQVCKQDGICDLTQANDTISYEVGKPVVINGPFAIAHIVINAFVMNYYDGMPIQDIAWGQITTPEKWELVTEMTRQNQDIRYTTVAEDKAAPIVQYLTKTFKEYDEMPKLMLLVGHDITLNFVENAFGFKSIDLPNQFEKYPIGGKFVFQRWTNNESDYLKVEFVYPSWSQMRNGSKYSLESPPQKVVMRLNWCNTDEYGFCPWNDFVSKL</sequence>
<organism evidence="1 2">
    <name type="scientific">Mythimna loreyi</name>
    <dbReference type="NCBI Taxonomy" id="667449"/>
    <lineage>
        <taxon>Eukaryota</taxon>
        <taxon>Metazoa</taxon>
        <taxon>Ecdysozoa</taxon>
        <taxon>Arthropoda</taxon>
        <taxon>Hexapoda</taxon>
        <taxon>Insecta</taxon>
        <taxon>Pterygota</taxon>
        <taxon>Neoptera</taxon>
        <taxon>Endopterygota</taxon>
        <taxon>Lepidoptera</taxon>
        <taxon>Glossata</taxon>
        <taxon>Ditrysia</taxon>
        <taxon>Noctuoidea</taxon>
        <taxon>Noctuidae</taxon>
        <taxon>Noctuinae</taxon>
        <taxon>Hadenini</taxon>
        <taxon>Mythimna</taxon>
    </lineage>
</organism>
<gene>
    <name evidence="1" type="ORF">PYW08_009320</name>
</gene>
<dbReference type="Proteomes" id="UP001231649">
    <property type="component" value="Chromosome 23"/>
</dbReference>
<keyword evidence="2" id="KW-1185">Reference proteome</keyword>
<comment type="caution">
    <text evidence="1">The sequence shown here is derived from an EMBL/GenBank/DDBJ whole genome shotgun (WGS) entry which is preliminary data.</text>
</comment>
<dbReference type="EMBL" id="CM056799">
    <property type="protein sequence ID" value="KAJ8710805.1"/>
    <property type="molecule type" value="Genomic_DNA"/>
</dbReference>
<evidence type="ECO:0000313" key="1">
    <source>
        <dbReference type="EMBL" id="KAJ8710805.1"/>
    </source>
</evidence>
<proteinExistence type="predicted"/>